<accession>A0A5M3N3C4</accession>
<evidence type="ECO:0000256" key="2">
    <source>
        <dbReference type="PIRNR" id="PIRNR000077"/>
    </source>
</evidence>
<dbReference type="KEGG" id="cput:CONPUDRAFT_162900"/>
<dbReference type="OrthoDB" id="2121326at2759"/>
<dbReference type="SUPFAM" id="SSF52833">
    <property type="entry name" value="Thioredoxin-like"/>
    <property type="match status" value="1"/>
</dbReference>
<comment type="caution">
    <text evidence="6">The sequence shown here is derived from an EMBL/GenBank/DDBJ whole genome shotgun (WGS) entry which is preliminary data.</text>
</comment>
<dbReference type="Proteomes" id="UP000053558">
    <property type="component" value="Unassembled WGS sequence"/>
</dbReference>
<comment type="similarity">
    <text evidence="2">Belongs to the thioredoxin family.</text>
</comment>
<dbReference type="RefSeq" id="XP_007765180.1">
    <property type="nucleotide sequence ID" value="XM_007766990.1"/>
</dbReference>
<dbReference type="InterPro" id="IPR013766">
    <property type="entry name" value="Thioredoxin_domain"/>
</dbReference>
<reference evidence="7" key="1">
    <citation type="journal article" date="2012" name="Science">
        <title>The Paleozoic origin of enzymatic lignin decomposition reconstructed from 31 fungal genomes.</title>
        <authorList>
            <person name="Floudas D."/>
            <person name="Binder M."/>
            <person name="Riley R."/>
            <person name="Barry K."/>
            <person name="Blanchette R.A."/>
            <person name="Henrissat B."/>
            <person name="Martinez A.T."/>
            <person name="Otillar R."/>
            <person name="Spatafora J.W."/>
            <person name="Yadav J.S."/>
            <person name="Aerts A."/>
            <person name="Benoit I."/>
            <person name="Boyd A."/>
            <person name="Carlson A."/>
            <person name="Copeland A."/>
            <person name="Coutinho P.M."/>
            <person name="de Vries R.P."/>
            <person name="Ferreira P."/>
            <person name="Findley K."/>
            <person name="Foster B."/>
            <person name="Gaskell J."/>
            <person name="Glotzer D."/>
            <person name="Gorecki P."/>
            <person name="Heitman J."/>
            <person name="Hesse C."/>
            <person name="Hori C."/>
            <person name="Igarashi K."/>
            <person name="Jurgens J.A."/>
            <person name="Kallen N."/>
            <person name="Kersten P."/>
            <person name="Kohler A."/>
            <person name="Kuees U."/>
            <person name="Kumar T.K.A."/>
            <person name="Kuo A."/>
            <person name="LaButti K."/>
            <person name="Larrondo L.F."/>
            <person name="Lindquist E."/>
            <person name="Ling A."/>
            <person name="Lombard V."/>
            <person name="Lucas S."/>
            <person name="Lundell T."/>
            <person name="Martin R."/>
            <person name="McLaughlin D.J."/>
            <person name="Morgenstern I."/>
            <person name="Morin E."/>
            <person name="Murat C."/>
            <person name="Nagy L.G."/>
            <person name="Nolan M."/>
            <person name="Ohm R.A."/>
            <person name="Patyshakuliyeva A."/>
            <person name="Rokas A."/>
            <person name="Ruiz-Duenas F.J."/>
            <person name="Sabat G."/>
            <person name="Salamov A."/>
            <person name="Samejima M."/>
            <person name="Schmutz J."/>
            <person name="Slot J.C."/>
            <person name="St John F."/>
            <person name="Stenlid J."/>
            <person name="Sun H."/>
            <person name="Sun S."/>
            <person name="Syed K."/>
            <person name="Tsang A."/>
            <person name="Wiebenga A."/>
            <person name="Young D."/>
            <person name="Pisabarro A."/>
            <person name="Eastwood D.C."/>
            <person name="Martin F."/>
            <person name="Cullen D."/>
            <person name="Grigoriev I.V."/>
            <person name="Hibbett D.S."/>
        </authorList>
    </citation>
    <scope>NUCLEOTIDE SEQUENCE [LARGE SCALE GENOMIC DNA]</scope>
    <source>
        <strain evidence="7">RWD-64-598 SS2</strain>
    </source>
</reference>
<evidence type="ECO:0000313" key="7">
    <source>
        <dbReference type="Proteomes" id="UP000053558"/>
    </source>
</evidence>
<evidence type="ECO:0000313" key="6">
    <source>
        <dbReference type="EMBL" id="EIW85826.1"/>
    </source>
</evidence>
<evidence type="ECO:0000256" key="3">
    <source>
        <dbReference type="PIRSR" id="PIRSR000077-1"/>
    </source>
</evidence>
<feature type="disulfide bond" description="Redox-active" evidence="4">
    <location>
        <begin position="30"/>
        <end position="33"/>
    </location>
</feature>
<dbReference type="CDD" id="cd02947">
    <property type="entry name" value="TRX_family"/>
    <property type="match status" value="1"/>
</dbReference>
<dbReference type="PROSITE" id="PS00194">
    <property type="entry name" value="THIOREDOXIN_1"/>
    <property type="match status" value="1"/>
</dbReference>
<dbReference type="PANTHER" id="PTHR46115">
    <property type="entry name" value="THIOREDOXIN-LIKE PROTEIN 1"/>
    <property type="match status" value="1"/>
</dbReference>
<feature type="site" description="Contributes to redox potential value" evidence="3">
    <location>
        <position position="32"/>
    </location>
</feature>
<keyword evidence="7" id="KW-1185">Reference proteome</keyword>
<dbReference type="OMA" id="RMFAPTY"/>
<keyword evidence="1 4" id="KW-1015">Disulfide bond</keyword>
<gene>
    <name evidence="6" type="ORF">CONPUDRAFT_162900</name>
</gene>
<dbReference type="GO" id="GO:0015035">
    <property type="term" value="F:protein-disulfide reductase activity"/>
    <property type="evidence" value="ECO:0007669"/>
    <property type="project" value="InterPro"/>
</dbReference>
<dbReference type="EMBL" id="JH711574">
    <property type="protein sequence ID" value="EIW85826.1"/>
    <property type="molecule type" value="Genomic_DNA"/>
</dbReference>
<evidence type="ECO:0000256" key="1">
    <source>
        <dbReference type="ARBA" id="ARBA00023157"/>
    </source>
</evidence>
<dbReference type="Pfam" id="PF00085">
    <property type="entry name" value="Thioredoxin"/>
    <property type="match status" value="1"/>
</dbReference>
<dbReference type="InterPro" id="IPR017937">
    <property type="entry name" value="Thioredoxin_CS"/>
</dbReference>
<dbReference type="PRINTS" id="PR00421">
    <property type="entry name" value="THIOREDOXIN"/>
</dbReference>
<dbReference type="PIRSF" id="PIRSF000077">
    <property type="entry name" value="Thioredoxin"/>
    <property type="match status" value="1"/>
</dbReference>
<dbReference type="InterPro" id="IPR005746">
    <property type="entry name" value="Thioredoxin"/>
</dbReference>
<protein>
    <recommendedName>
        <fullName evidence="2">Thioredoxin</fullName>
    </recommendedName>
</protein>
<sequence>MPTEIKNKTHFTELINSGKTVIIDFWAPWCGPCNMISPKFEQYAGQHAEKDSVIFAKVNIDDASDVAELLGISSIPTFMAFKDGDKLPNGQVVGARISDLERLITTHAV</sequence>
<evidence type="ECO:0000259" key="5">
    <source>
        <dbReference type="PROSITE" id="PS51352"/>
    </source>
</evidence>
<feature type="domain" description="Thioredoxin" evidence="5">
    <location>
        <begin position="1"/>
        <end position="109"/>
    </location>
</feature>
<feature type="active site" description="Nucleophile" evidence="3">
    <location>
        <position position="33"/>
    </location>
</feature>
<feature type="site" description="Contributes to redox potential value" evidence="3">
    <location>
        <position position="31"/>
    </location>
</feature>
<evidence type="ECO:0000256" key="4">
    <source>
        <dbReference type="PIRSR" id="PIRSR000077-4"/>
    </source>
</evidence>
<dbReference type="Gene3D" id="3.40.30.10">
    <property type="entry name" value="Glutaredoxin"/>
    <property type="match status" value="1"/>
</dbReference>
<dbReference type="GeneID" id="19204810"/>
<proteinExistence type="inferred from homology"/>
<dbReference type="InterPro" id="IPR036249">
    <property type="entry name" value="Thioredoxin-like_sf"/>
</dbReference>
<feature type="site" description="Deprotonates C-terminal active site Cys" evidence="3">
    <location>
        <position position="24"/>
    </location>
</feature>
<dbReference type="AlphaFoldDB" id="A0A5M3N3C4"/>
<feature type="active site" description="Nucleophile" evidence="3">
    <location>
        <position position="30"/>
    </location>
</feature>
<organism evidence="6 7">
    <name type="scientific">Coniophora puteana (strain RWD-64-598)</name>
    <name type="common">Brown rot fungus</name>
    <dbReference type="NCBI Taxonomy" id="741705"/>
    <lineage>
        <taxon>Eukaryota</taxon>
        <taxon>Fungi</taxon>
        <taxon>Dikarya</taxon>
        <taxon>Basidiomycota</taxon>
        <taxon>Agaricomycotina</taxon>
        <taxon>Agaricomycetes</taxon>
        <taxon>Agaricomycetidae</taxon>
        <taxon>Boletales</taxon>
        <taxon>Coniophorineae</taxon>
        <taxon>Coniophoraceae</taxon>
        <taxon>Coniophora</taxon>
    </lineage>
</organism>
<name>A0A5M3N3C4_CONPW</name>
<dbReference type="PROSITE" id="PS51352">
    <property type="entry name" value="THIOREDOXIN_2"/>
    <property type="match status" value="1"/>
</dbReference>
<keyword evidence="4" id="KW-0676">Redox-active center</keyword>